<accession>A0AAP0PLZ4</accession>
<dbReference type="AlphaFoldDB" id="A0AAP0PLZ4"/>
<keyword evidence="1" id="KW-0472">Membrane</keyword>
<organism evidence="2 3">
    <name type="scientific">Stephania japonica</name>
    <dbReference type="NCBI Taxonomy" id="461633"/>
    <lineage>
        <taxon>Eukaryota</taxon>
        <taxon>Viridiplantae</taxon>
        <taxon>Streptophyta</taxon>
        <taxon>Embryophyta</taxon>
        <taxon>Tracheophyta</taxon>
        <taxon>Spermatophyta</taxon>
        <taxon>Magnoliopsida</taxon>
        <taxon>Ranunculales</taxon>
        <taxon>Menispermaceae</taxon>
        <taxon>Menispermoideae</taxon>
        <taxon>Cissampelideae</taxon>
        <taxon>Stephania</taxon>
    </lineage>
</organism>
<dbReference type="Proteomes" id="UP001417504">
    <property type="component" value="Unassembled WGS sequence"/>
</dbReference>
<gene>
    <name evidence="2" type="ORF">Sjap_006433</name>
</gene>
<evidence type="ECO:0000313" key="3">
    <source>
        <dbReference type="Proteomes" id="UP001417504"/>
    </source>
</evidence>
<proteinExistence type="predicted"/>
<dbReference type="EMBL" id="JBBNAE010000002">
    <property type="protein sequence ID" value="KAK9146530.1"/>
    <property type="molecule type" value="Genomic_DNA"/>
</dbReference>
<protein>
    <recommendedName>
        <fullName evidence="4">Transmembrane protein</fullName>
    </recommendedName>
</protein>
<comment type="caution">
    <text evidence="2">The sequence shown here is derived from an EMBL/GenBank/DDBJ whole genome shotgun (WGS) entry which is preliminary data.</text>
</comment>
<keyword evidence="1" id="KW-1133">Transmembrane helix</keyword>
<evidence type="ECO:0000256" key="1">
    <source>
        <dbReference type="SAM" id="Phobius"/>
    </source>
</evidence>
<evidence type="ECO:0000313" key="2">
    <source>
        <dbReference type="EMBL" id="KAK9146530.1"/>
    </source>
</evidence>
<sequence length="50" mass="5709">MEFSSNLKLVDTPHSPFVSLCLSFSFAFLLSPPIFLFSGMRLSRRVLSER</sequence>
<evidence type="ECO:0008006" key="4">
    <source>
        <dbReference type="Google" id="ProtNLM"/>
    </source>
</evidence>
<keyword evidence="1" id="KW-0812">Transmembrane</keyword>
<reference evidence="2 3" key="1">
    <citation type="submission" date="2024-01" db="EMBL/GenBank/DDBJ databases">
        <title>Genome assemblies of Stephania.</title>
        <authorList>
            <person name="Yang L."/>
        </authorList>
    </citation>
    <scope>NUCLEOTIDE SEQUENCE [LARGE SCALE GENOMIC DNA]</scope>
    <source>
        <strain evidence="2">QJT</strain>
        <tissue evidence="2">Leaf</tissue>
    </source>
</reference>
<keyword evidence="3" id="KW-1185">Reference proteome</keyword>
<name>A0AAP0PLZ4_9MAGN</name>
<feature type="transmembrane region" description="Helical" evidence="1">
    <location>
        <begin position="17"/>
        <end position="37"/>
    </location>
</feature>